<keyword evidence="14" id="KW-0175">Coiled coil</keyword>
<keyword evidence="4" id="KW-1003">Cell membrane</keyword>
<dbReference type="SUPFAM" id="SSF55874">
    <property type="entry name" value="ATPase domain of HSP90 chaperone/DNA topoisomerase II/histidine kinase"/>
    <property type="match status" value="1"/>
</dbReference>
<evidence type="ECO:0000313" key="20">
    <source>
        <dbReference type="EMBL" id="GAA4354460.1"/>
    </source>
</evidence>
<feature type="modified residue" description="4-aspartylphosphate" evidence="13">
    <location>
        <position position="995"/>
    </location>
</feature>
<comment type="subcellular location">
    <subcellularLocation>
        <location evidence="2">Cell membrane</location>
        <topology evidence="2">Multi-pass membrane protein</topology>
    </subcellularLocation>
</comment>
<feature type="domain" description="PAC" evidence="18">
    <location>
        <begin position="245"/>
        <end position="296"/>
    </location>
</feature>
<feature type="domain" description="PAC" evidence="18">
    <location>
        <begin position="116"/>
        <end position="167"/>
    </location>
</feature>
<feature type="domain" description="PAC" evidence="18">
    <location>
        <begin position="505"/>
        <end position="556"/>
    </location>
</feature>
<evidence type="ECO:0000256" key="11">
    <source>
        <dbReference type="ARBA" id="ARBA00023136"/>
    </source>
</evidence>
<dbReference type="Pfam" id="PF00512">
    <property type="entry name" value="HisKA"/>
    <property type="match status" value="1"/>
</dbReference>
<dbReference type="InterPro" id="IPR013656">
    <property type="entry name" value="PAS_4"/>
</dbReference>
<dbReference type="InterPro" id="IPR003661">
    <property type="entry name" value="HisK_dim/P_dom"/>
</dbReference>
<dbReference type="Pfam" id="PF08448">
    <property type="entry name" value="PAS_4"/>
    <property type="match status" value="4"/>
</dbReference>
<evidence type="ECO:0000259" key="17">
    <source>
        <dbReference type="PROSITE" id="PS50112"/>
    </source>
</evidence>
<dbReference type="CDD" id="cd17546">
    <property type="entry name" value="REC_hyHK_CKI1_RcsC-like"/>
    <property type="match status" value="1"/>
</dbReference>
<evidence type="ECO:0000256" key="7">
    <source>
        <dbReference type="ARBA" id="ARBA00022741"/>
    </source>
</evidence>
<evidence type="ECO:0000313" key="21">
    <source>
        <dbReference type="Proteomes" id="UP001501153"/>
    </source>
</evidence>
<dbReference type="Gene3D" id="1.20.120.160">
    <property type="entry name" value="HPT domain"/>
    <property type="match status" value="1"/>
</dbReference>
<evidence type="ECO:0000256" key="4">
    <source>
        <dbReference type="ARBA" id="ARBA00022475"/>
    </source>
</evidence>
<evidence type="ECO:0000256" key="1">
    <source>
        <dbReference type="ARBA" id="ARBA00000085"/>
    </source>
</evidence>
<feature type="domain" description="PAS" evidence="17">
    <location>
        <begin position="433"/>
        <end position="468"/>
    </location>
</feature>
<dbReference type="PANTHER" id="PTHR45339">
    <property type="entry name" value="HYBRID SIGNAL TRANSDUCTION HISTIDINE KINASE J"/>
    <property type="match status" value="1"/>
</dbReference>
<comment type="catalytic activity">
    <reaction evidence="1">
        <text>ATP + protein L-histidine = ADP + protein N-phospho-L-histidine.</text>
        <dbReference type="EC" id="2.7.13.3"/>
    </reaction>
</comment>
<keyword evidence="11" id="KW-0472">Membrane</keyword>
<dbReference type="SMART" id="SM00387">
    <property type="entry name" value="HATPase_c"/>
    <property type="match status" value="1"/>
</dbReference>
<evidence type="ECO:0000256" key="5">
    <source>
        <dbReference type="ARBA" id="ARBA00022553"/>
    </source>
</evidence>
<keyword evidence="10" id="KW-0902">Two-component regulatory system</keyword>
<dbReference type="SUPFAM" id="SSF47384">
    <property type="entry name" value="Homodimeric domain of signal transducing histidine kinase"/>
    <property type="match status" value="1"/>
</dbReference>
<dbReference type="SMART" id="SM00086">
    <property type="entry name" value="PAC"/>
    <property type="match status" value="3"/>
</dbReference>
<evidence type="ECO:0000256" key="10">
    <source>
        <dbReference type="ARBA" id="ARBA00023012"/>
    </source>
</evidence>
<evidence type="ECO:0000256" key="13">
    <source>
        <dbReference type="PROSITE-ProRule" id="PRU00169"/>
    </source>
</evidence>
<feature type="domain" description="Histidine kinase" evidence="15">
    <location>
        <begin position="699"/>
        <end position="920"/>
    </location>
</feature>
<dbReference type="EMBL" id="BAABGZ010000016">
    <property type="protein sequence ID" value="GAA4354460.1"/>
    <property type="molecule type" value="Genomic_DNA"/>
</dbReference>
<dbReference type="Pfam" id="PF00072">
    <property type="entry name" value="Response_reg"/>
    <property type="match status" value="1"/>
</dbReference>
<dbReference type="SMART" id="SM00091">
    <property type="entry name" value="PAS"/>
    <property type="match status" value="4"/>
</dbReference>
<feature type="modified residue" description="Phosphohistidine" evidence="12">
    <location>
        <position position="1140"/>
    </location>
</feature>
<dbReference type="CDD" id="cd00130">
    <property type="entry name" value="PAS"/>
    <property type="match status" value="1"/>
</dbReference>
<dbReference type="Gene3D" id="3.30.450.20">
    <property type="entry name" value="PAS domain"/>
    <property type="match status" value="5"/>
</dbReference>
<evidence type="ECO:0000259" key="16">
    <source>
        <dbReference type="PROSITE" id="PS50110"/>
    </source>
</evidence>
<evidence type="ECO:0000256" key="12">
    <source>
        <dbReference type="PROSITE-ProRule" id="PRU00110"/>
    </source>
</evidence>
<dbReference type="PROSITE" id="PS50109">
    <property type="entry name" value="HIS_KIN"/>
    <property type="match status" value="1"/>
</dbReference>
<dbReference type="InterPro" id="IPR035965">
    <property type="entry name" value="PAS-like_dom_sf"/>
</dbReference>
<feature type="domain" description="HPt" evidence="19">
    <location>
        <begin position="1101"/>
        <end position="1198"/>
    </location>
</feature>
<dbReference type="InterPro" id="IPR001610">
    <property type="entry name" value="PAC"/>
</dbReference>
<dbReference type="InterPro" id="IPR005467">
    <property type="entry name" value="His_kinase_dom"/>
</dbReference>
<dbReference type="InterPro" id="IPR036097">
    <property type="entry name" value="HisK_dim/P_sf"/>
</dbReference>
<dbReference type="SUPFAM" id="SSF47226">
    <property type="entry name" value="Histidine-containing phosphotransfer domain, HPT domain"/>
    <property type="match status" value="1"/>
</dbReference>
<dbReference type="PROSITE" id="PS50112">
    <property type="entry name" value="PAS"/>
    <property type="match status" value="2"/>
</dbReference>
<dbReference type="InterPro" id="IPR000014">
    <property type="entry name" value="PAS"/>
</dbReference>
<name>A0ABP8I9U7_9BACT</name>
<dbReference type="NCBIfam" id="TIGR00229">
    <property type="entry name" value="sensory_box"/>
    <property type="match status" value="2"/>
</dbReference>
<dbReference type="InterPro" id="IPR011006">
    <property type="entry name" value="CheY-like_superfamily"/>
</dbReference>
<reference evidence="21" key="1">
    <citation type="journal article" date="2019" name="Int. J. Syst. Evol. Microbiol.">
        <title>The Global Catalogue of Microorganisms (GCM) 10K type strain sequencing project: providing services to taxonomists for standard genome sequencing and annotation.</title>
        <authorList>
            <consortium name="The Broad Institute Genomics Platform"/>
            <consortium name="The Broad Institute Genome Sequencing Center for Infectious Disease"/>
            <person name="Wu L."/>
            <person name="Ma J."/>
        </authorList>
    </citation>
    <scope>NUCLEOTIDE SEQUENCE [LARGE SCALE GENOMIC DNA]</scope>
    <source>
        <strain evidence="21">JCM 17923</strain>
    </source>
</reference>
<evidence type="ECO:0000256" key="8">
    <source>
        <dbReference type="ARBA" id="ARBA00022840"/>
    </source>
</evidence>
<dbReference type="InterPro" id="IPR036641">
    <property type="entry name" value="HPT_dom_sf"/>
</dbReference>
<evidence type="ECO:0000259" key="18">
    <source>
        <dbReference type="PROSITE" id="PS50113"/>
    </source>
</evidence>
<dbReference type="CDD" id="cd00082">
    <property type="entry name" value="HisKA"/>
    <property type="match status" value="1"/>
</dbReference>
<dbReference type="PROSITE" id="PS50110">
    <property type="entry name" value="RESPONSE_REGULATORY"/>
    <property type="match status" value="1"/>
</dbReference>
<dbReference type="SUPFAM" id="SSF55785">
    <property type="entry name" value="PYP-like sensor domain (PAS domain)"/>
    <property type="match status" value="5"/>
</dbReference>
<keyword evidence="21" id="KW-1185">Reference proteome</keyword>
<sequence>MVTPASTVEELLAQLQQERARREQAEARQAELEQELQQQREFYETVLNEMPTPLTVLTPDYRYLFVNPAVEPQAEIREALIGKDNAEACRIRNRPPGQAEQRQSLFEQAVRERRAVSWEESIAYPHGRRYLLRCFQPVFDASGELRLMLSTGYDITERQKAEEKLDEQREFYESILNHLPCDIGIFDHEYRYVYVNELGIKDPAIRAWVIGKNDLEYAAYRNRPREIGEVRFARFDEAVRTRSLVTFEESFLLPEGERRLLRCVQPVFHPDGSLRMLLGYGLDISDRHRAEQKLAEQRQFYEAILTHLPADVAVFDAHHRYAYVNPLAIQNQQVREWIIGKDDFEYCAYRQKPRALAEGRRKLFLQAIQSREEAQWEEAIATPEGPRYLLRRFRPVFDSDGHLLMVVGTGVDITERHLAEDLHRQSEAVIHEQQKFIRQIVDTIPDVLYVVDRQGEVAFSNEAFTAFMERSNYAYVRPDEYPEQAAERQKFQAWNEMVIDQQCVIREEMALNFPSGEVLHYLVDKRPLVRSDGTVEVLTINTDITEIKHIRQNLERNAKQYRDLMQYTQALICTHDLQGNVLSANPALAALLQMPTEQILGLNLAQVMSESRYEEYKKYLANFEHLSEASGILPVTLPVNQERRYLLYHNCLVAEAGQAPYIIAYAQDVTERVLAEKQLERAKQAAEAAVRTRESFLANMSHEIRTPMNAILGMTQLLAQTPLSNVQDNYLQAISTSAENLLVIINDILDLSKLEAGKVALEEVGFVPARLFAQIEKTLQYKAEEKGLSFVTEVSATVPEVLRGDPYRITQVLLNLAGNAIKFTEKGEVRISCGLREQTEEGVEVEFTVVDTGIGIDSEYVADIFEEFTQEDSSITRKFGGTGLGLSISRSLVHLMGGEVMVESKKNSGTRICFTLRLPVGTAADVPERGVPSGVGSLRESLRGKHVLLVEDNRFNRLIARAFLNNANVDVTEAENGALAVEMLRQQAFDLILMDVQMPVMNGFEATRALRQELGLRTPIIALTANAVSGEREKCLEAGMNDYLAKPFHELELLKIVADWSGLAEYRAGEVSDGLLPVATPAGADARLYSVEHLRQLSQGDETFVEFMLQTFLESCEEALDTFGEGLRLQDVGLLKTTAHTLKPSLAHFEAWQVLPPVEQLDAWKGAFCPNTLPGLVSNTEQLLRPVLAQVAQDLDLRRQVEAG</sequence>
<dbReference type="InterPro" id="IPR004358">
    <property type="entry name" value="Sig_transdc_His_kin-like_C"/>
</dbReference>
<dbReference type="PRINTS" id="PR00344">
    <property type="entry name" value="BCTRLSENSOR"/>
</dbReference>
<protein>
    <recommendedName>
        <fullName evidence="3">histidine kinase</fullName>
        <ecNumber evidence="3">2.7.13.3</ecNumber>
    </recommendedName>
</protein>
<evidence type="ECO:0000256" key="9">
    <source>
        <dbReference type="ARBA" id="ARBA00022989"/>
    </source>
</evidence>
<keyword evidence="6" id="KW-0812">Transmembrane</keyword>
<evidence type="ECO:0000256" key="6">
    <source>
        <dbReference type="ARBA" id="ARBA00022692"/>
    </source>
</evidence>
<evidence type="ECO:0000256" key="14">
    <source>
        <dbReference type="SAM" id="Coils"/>
    </source>
</evidence>
<dbReference type="Proteomes" id="UP001501153">
    <property type="component" value="Unassembled WGS sequence"/>
</dbReference>
<dbReference type="PROSITE" id="PS50113">
    <property type="entry name" value="PAC"/>
    <property type="match status" value="4"/>
</dbReference>
<organism evidence="20 21">
    <name type="scientific">Hymenobacter saemangeumensis</name>
    <dbReference type="NCBI Taxonomy" id="1084522"/>
    <lineage>
        <taxon>Bacteria</taxon>
        <taxon>Pseudomonadati</taxon>
        <taxon>Bacteroidota</taxon>
        <taxon>Cytophagia</taxon>
        <taxon>Cytophagales</taxon>
        <taxon>Hymenobacteraceae</taxon>
        <taxon>Hymenobacter</taxon>
    </lineage>
</organism>
<dbReference type="SMART" id="SM00388">
    <property type="entry name" value="HisKA"/>
    <property type="match status" value="1"/>
</dbReference>
<keyword evidence="9" id="KW-1133">Transmembrane helix</keyword>
<dbReference type="InterPro" id="IPR001789">
    <property type="entry name" value="Sig_transdc_resp-reg_receiver"/>
</dbReference>
<keyword evidence="8" id="KW-0067">ATP-binding</keyword>
<dbReference type="Pfam" id="PF02518">
    <property type="entry name" value="HATPase_c"/>
    <property type="match status" value="1"/>
</dbReference>
<dbReference type="InterPro" id="IPR000700">
    <property type="entry name" value="PAS-assoc_C"/>
</dbReference>
<evidence type="ECO:0000259" key="15">
    <source>
        <dbReference type="PROSITE" id="PS50109"/>
    </source>
</evidence>
<feature type="coiled-coil region" evidence="14">
    <location>
        <begin position="5"/>
        <end position="49"/>
    </location>
</feature>
<dbReference type="EC" id="2.7.13.3" evidence="3"/>
<keyword evidence="7" id="KW-0547">Nucleotide-binding</keyword>
<keyword evidence="5 13" id="KW-0597">Phosphoprotein</keyword>
<dbReference type="PROSITE" id="PS50894">
    <property type="entry name" value="HPT"/>
    <property type="match status" value="1"/>
</dbReference>
<dbReference type="InterPro" id="IPR036890">
    <property type="entry name" value="HATPase_C_sf"/>
</dbReference>
<evidence type="ECO:0000256" key="2">
    <source>
        <dbReference type="ARBA" id="ARBA00004651"/>
    </source>
</evidence>
<feature type="domain" description="PAS" evidence="17">
    <location>
        <begin position="557"/>
        <end position="620"/>
    </location>
</feature>
<dbReference type="InterPro" id="IPR003594">
    <property type="entry name" value="HATPase_dom"/>
</dbReference>
<dbReference type="SUPFAM" id="SSF52172">
    <property type="entry name" value="CheY-like"/>
    <property type="match status" value="1"/>
</dbReference>
<dbReference type="Gene3D" id="3.40.50.2300">
    <property type="match status" value="1"/>
</dbReference>
<dbReference type="Gene3D" id="1.10.287.130">
    <property type="match status" value="1"/>
</dbReference>
<evidence type="ECO:0000259" key="19">
    <source>
        <dbReference type="PROSITE" id="PS50894"/>
    </source>
</evidence>
<proteinExistence type="predicted"/>
<dbReference type="PANTHER" id="PTHR45339:SF1">
    <property type="entry name" value="HYBRID SIGNAL TRANSDUCTION HISTIDINE KINASE J"/>
    <property type="match status" value="1"/>
</dbReference>
<accession>A0ABP8I9U7</accession>
<feature type="domain" description="Response regulatory" evidence="16">
    <location>
        <begin position="946"/>
        <end position="1061"/>
    </location>
</feature>
<dbReference type="Gene3D" id="3.30.565.10">
    <property type="entry name" value="Histidine kinase-like ATPase, C-terminal domain"/>
    <property type="match status" value="1"/>
</dbReference>
<gene>
    <name evidence="20" type="ORF">GCM10023185_16340</name>
</gene>
<comment type="caution">
    <text evidence="20">The sequence shown here is derived from an EMBL/GenBank/DDBJ whole genome shotgun (WGS) entry which is preliminary data.</text>
</comment>
<dbReference type="InterPro" id="IPR008207">
    <property type="entry name" value="Sig_transdc_His_kin_Hpt_dom"/>
</dbReference>
<feature type="coiled-coil region" evidence="14">
    <location>
        <begin position="544"/>
        <end position="571"/>
    </location>
</feature>
<feature type="domain" description="PAC" evidence="18">
    <location>
        <begin position="374"/>
        <end position="425"/>
    </location>
</feature>
<evidence type="ECO:0000256" key="3">
    <source>
        <dbReference type="ARBA" id="ARBA00012438"/>
    </source>
</evidence>
<dbReference type="SMART" id="SM00448">
    <property type="entry name" value="REC"/>
    <property type="match status" value="1"/>
</dbReference>
<dbReference type="CDD" id="cd16922">
    <property type="entry name" value="HATPase_EvgS-ArcB-TorS-like"/>
    <property type="match status" value="1"/>
</dbReference>